<sequence length="246" mass="28513">MSSILARRRDINHLPYSHFTQQSRYLTKTMEGESALITKLHAKLSLFRRDRDDALRHKELSVERLRIVRKDREAAAAEVRAMQSKLLELREGTKRKIGELAIVEREVEGLKMEYKFQHSELTSKKEKLHRLDAKRNNESNTRHLSATSSREALRKRREKSTLNASISKEFSFDEKKRQLESSIGQDVEEWMASLPELIRKRTVSILEDVDDTERDCVLLRRKIAGYQNVLGVGEACAESAGLQEDH</sequence>
<evidence type="ECO:0000313" key="3">
    <source>
        <dbReference type="Proteomes" id="UP001516023"/>
    </source>
</evidence>
<feature type="region of interest" description="Disordered" evidence="1">
    <location>
        <begin position="125"/>
        <end position="160"/>
    </location>
</feature>
<organism evidence="2 3">
    <name type="scientific">Cyclotella cryptica</name>
    <dbReference type="NCBI Taxonomy" id="29204"/>
    <lineage>
        <taxon>Eukaryota</taxon>
        <taxon>Sar</taxon>
        <taxon>Stramenopiles</taxon>
        <taxon>Ochrophyta</taxon>
        <taxon>Bacillariophyta</taxon>
        <taxon>Coscinodiscophyceae</taxon>
        <taxon>Thalassiosirophycidae</taxon>
        <taxon>Stephanodiscales</taxon>
        <taxon>Stephanodiscaceae</taxon>
        <taxon>Cyclotella</taxon>
    </lineage>
</organism>
<evidence type="ECO:0000313" key="2">
    <source>
        <dbReference type="EMBL" id="KAL3787067.1"/>
    </source>
</evidence>
<evidence type="ECO:0000256" key="1">
    <source>
        <dbReference type="SAM" id="MobiDB-lite"/>
    </source>
</evidence>
<comment type="caution">
    <text evidence="2">The sequence shown here is derived from an EMBL/GenBank/DDBJ whole genome shotgun (WGS) entry which is preliminary data.</text>
</comment>
<protein>
    <submittedName>
        <fullName evidence="2">Uncharacterized protein</fullName>
    </submittedName>
</protein>
<proteinExistence type="predicted"/>
<dbReference type="Proteomes" id="UP001516023">
    <property type="component" value="Unassembled WGS sequence"/>
</dbReference>
<name>A0ABD3PH27_9STRA</name>
<dbReference type="AlphaFoldDB" id="A0ABD3PH27"/>
<gene>
    <name evidence="2" type="ORF">HJC23_011751</name>
</gene>
<reference evidence="2 3" key="1">
    <citation type="journal article" date="2020" name="G3 (Bethesda)">
        <title>Improved Reference Genome for Cyclotella cryptica CCMP332, a Model for Cell Wall Morphogenesis, Salinity Adaptation, and Lipid Production in Diatoms (Bacillariophyta).</title>
        <authorList>
            <person name="Roberts W.R."/>
            <person name="Downey K.M."/>
            <person name="Ruck E.C."/>
            <person name="Traller J.C."/>
            <person name="Alverson A.J."/>
        </authorList>
    </citation>
    <scope>NUCLEOTIDE SEQUENCE [LARGE SCALE GENOMIC DNA]</scope>
    <source>
        <strain evidence="2 3">CCMP332</strain>
    </source>
</reference>
<feature type="compositionally biased region" description="Basic and acidic residues" evidence="1">
    <location>
        <begin position="125"/>
        <end position="141"/>
    </location>
</feature>
<accession>A0ABD3PH27</accession>
<keyword evidence="3" id="KW-1185">Reference proteome</keyword>
<dbReference type="EMBL" id="JABMIG020000182">
    <property type="protein sequence ID" value="KAL3787067.1"/>
    <property type="molecule type" value="Genomic_DNA"/>
</dbReference>